<keyword evidence="5" id="KW-1185">Reference proteome</keyword>
<sequence length="327" mass="31636">MIDRSTHPPARSPRPAATAGGLVLAGTTALVVAAVLGLWVVDHLTATALWRVETVVAPAVVAVGAVAGAWVGVSALVAGTCAAVRAAGGAWRAGEVAVQRWAPGLVRRALAVAVAAGVGITGAAGAHATVEGAPAAGSVTVDLGWSPTTGDVGTATWLQDAASTSAPDPTPAPTALPELPGVAPQAPADVVSDTPPAVTPTTTPDAGGAQSAPDAGAAQGANDTTSEPSGVRTAPVALPVATPLPPAAHAAPPAPAAPTAGTVEVRPGDTLWGLAAKSLGPDASDAAIAAEWPRWYVANASTIGPDPDVLRPGQVLVVPVATDGGTR</sequence>
<keyword evidence="2" id="KW-0472">Membrane</keyword>
<dbReference type="InterPro" id="IPR036779">
    <property type="entry name" value="LysM_dom_sf"/>
</dbReference>
<dbReference type="InterPro" id="IPR018392">
    <property type="entry name" value="LysM"/>
</dbReference>
<organism evidence="4 5">
    <name type="scientific">Cellulomonas xiejunii</name>
    <dbReference type="NCBI Taxonomy" id="2968083"/>
    <lineage>
        <taxon>Bacteria</taxon>
        <taxon>Bacillati</taxon>
        <taxon>Actinomycetota</taxon>
        <taxon>Actinomycetes</taxon>
        <taxon>Micrococcales</taxon>
        <taxon>Cellulomonadaceae</taxon>
        <taxon>Cellulomonas</taxon>
    </lineage>
</organism>
<evidence type="ECO:0000313" key="5">
    <source>
        <dbReference type="Proteomes" id="UP001316384"/>
    </source>
</evidence>
<dbReference type="Gene3D" id="3.10.350.10">
    <property type="entry name" value="LysM domain"/>
    <property type="match status" value="1"/>
</dbReference>
<name>A0ABY5KJ26_9CELL</name>
<feature type="domain" description="LysM" evidence="3">
    <location>
        <begin position="261"/>
        <end position="318"/>
    </location>
</feature>
<feature type="compositionally biased region" description="Low complexity" evidence="1">
    <location>
        <begin position="189"/>
        <end position="209"/>
    </location>
</feature>
<keyword evidence="2" id="KW-0812">Transmembrane</keyword>
<evidence type="ECO:0000313" key="4">
    <source>
        <dbReference type="EMBL" id="UUI70472.1"/>
    </source>
</evidence>
<dbReference type="CDD" id="cd00118">
    <property type="entry name" value="LysM"/>
    <property type="match status" value="1"/>
</dbReference>
<gene>
    <name evidence="4" type="ORF">NP048_11720</name>
</gene>
<evidence type="ECO:0000259" key="3">
    <source>
        <dbReference type="PROSITE" id="PS51782"/>
    </source>
</evidence>
<dbReference type="Proteomes" id="UP001316384">
    <property type="component" value="Chromosome"/>
</dbReference>
<feature type="compositionally biased region" description="Pro residues" evidence="1">
    <location>
        <begin position="242"/>
        <end position="256"/>
    </location>
</feature>
<evidence type="ECO:0000256" key="1">
    <source>
        <dbReference type="SAM" id="MobiDB-lite"/>
    </source>
</evidence>
<dbReference type="RefSeq" id="WP_227575776.1">
    <property type="nucleotide sequence ID" value="NZ_CP101987.1"/>
</dbReference>
<accession>A0ABY5KJ26</accession>
<dbReference type="Pfam" id="PF01476">
    <property type="entry name" value="LysM"/>
    <property type="match status" value="1"/>
</dbReference>
<feature type="transmembrane region" description="Helical" evidence="2">
    <location>
        <begin position="21"/>
        <end position="41"/>
    </location>
</feature>
<feature type="transmembrane region" description="Helical" evidence="2">
    <location>
        <begin position="61"/>
        <end position="84"/>
    </location>
</feature>
<keyword evidence="2" id="KW-1133">Transmembrane helix</keyword>
<protein>
    <submittedName>
        <fullName evidence="4">LysM peptidoglycan-binding domain-containing protein</fullName>
    </submittedName>
</protein>
<feature type="region of interest" description="Disordered" evidence="1">
    <location>
        <begin position="162"/>
        <end position="262"/>
    </location>
</feature>
<dbReference type="SMART" id="SM00257">
    <property type="entry name" value="LysM"/>
    <property type="match status" value="1"/>
</dbReference>
<evidence type="ECO:0000256" key="2">
    <source>
        <dbReference type="SAM" id="Phobius"/>
    </source>
</evidence>
<reference evidence="4 5" key="1">
    <citation type="submission" date="2022-07" db="EMBL/GenBank/DDBJ databases">
        <title>Novel species in genus cellulomonas.</title>
        <authorList>
            <person name="Ye L."/>
        </authorList>
    </citation>
    <scope>NUCLEOTIDE SEQUENCE [LARGE SCALE GENOMIC DNA]</scope>
    <source>
        <strain evidence="5">zg-B89</strain>
    </source>
</reference>
<dbReference type="PROSITE" id="PS51782">
    <property type="entry name" value="LYSM"/>
    <property type="match status" value="1"/>
</dbReference>
<proteinExistence type="predicted"/>
<dbReference type="EMBL" id="CP101987">
    <property type="protein sequence ID" value="UUI70472.1"/>
    <property type="molecule type" value="Genomic_DNA"/>
</dbReference>